<sequence length="115" mass="13168">MQHRRLSGHHLHPLPLSILPWVQHFWHHRLHLQAMVHLFFRTAIYSLESLYRFRSLEGGLSGTGTENFVLGYLDELGGMVTTLSEILPVADYFTVGRLSTPDRGCRQPKSCTLNV</sequence>
<proteinExistence type="predicted"/>
<organism evidence="1 2">
    <name type="scientific">Hibiscus sabdariffa</name>
    <name type="common">roselle</name>
    <dbReference type="NCBI Taxonomy" id="183260"/>
    <lineage>
        <taxon>Eukaryota</taxon>
        <taxon>Viridiplantae</taxon>
        <taxon>Streptophyta</taxon>
        <taxon>Embryophyta</taxon>
        <taxon>Tracheophyta</taxon>
        <taxon>Spermatophyta</taxon>
        <taxon>Magnoliopsida</taxon>
        <taxon>eudicotyledons</taxon>
        <taxon>Gunneridae</taxon>
        <taxon>Pentapetalae</taxon>
        <taxon>rosids</taxon>
        <taxon>malvids</taxon>
        <taxon>Malvales</taxon>
        <taxon>Malvaceae</taxon>
        <taxon>Malvoideae</taxon>
        <taxon>Hibiscus</taxon>
    </lineage>
</organism>
<name>A0ABR2DLU1_9ROSI</name>
<keyword evidence="2" id="KW-1185">Reference proteome</keyword>
<gene>
    <name evidence="1" type="ORF">V6N12_014983</name>
</gene>
<evidence type="ECO:0000313" key="2">
    <source>
        <dbReference type="Proteomes" id="UP001472677"/>
    </source>
</evidence>
<evidence type="ECO:0000313" key="1">
    <source>
        <dbReference type="EMBL" id="KAK8542386.1"/>
    </source>
</evidence>
<comment type="caution">
    <text evidence="1">The sequence shown here is derived from an EMBL/GenBank/DDBJ whole genome shotgun (WGS) entry which is preliminary data.</text>
</comment>
<protein>
    <submittedName>
        <fullName evidence="1">Uncharacterized protein</fullName>
    </submittedName>
</protein>
<dbReference type="Proteomes" id="UP001472677">
    <property type="component" value="Unassembled WGS sequence"/>
</dbReference>
<dbReference type="EMBL" id="JBBPBM010000024">
    <property type="protein sequence ID" value="KAK8542386.1"/>
    <property type="molecule type" value="Genomic_DNA"/>
</dbReference>
<reference evidence="1 2" key="1">
    <citation type="journal article" date="2024" name="G3 (Bethesda)">
        <title>Genome assembly of Hibiscus sabdariffa L. provides insights into metabolisms of medicinal natural products.</title>
        <authorList>
            <person name="Kim T."/>
        </authorList>
    </citation>
    <scope>NUCLEOTIDE SEQUENCE [LARGE SCALE GENOMIC DNA]</scope>
    <source>
        <strain evidence="1">TK-2024</strain>
        <tissue evidence="1">Old leaves</tissue>
    </source>
</reference>
<accession>A0ABR2DLU1</accession>